<dbReference type="GO" id="GO:0000287">
    <property type="term" value="F:magnesium ion binding"/>
    <property type="evidence" value="ECO:0007669"/>
    <property type="project" value="UniProtKB-UniRule"/>
</dbReference>
<feature type="binding site" evidence="8">
    <location>
        <position position="86"/>
    </location>
    <ligand>
        <name>ATP</name>
        <dbReference type="ChEBI" id="CHEBI:30616"/>
    </ligand>
</feature>
<evidence type="ECO:0000256" key="5">
    <source>
        <dbReference type="ARBA" id="ARBA00022741"/>
    </source>
</evidence>
<keyword evidence="8" id="KW-0464">Manganese</keyword>
<dbReference type="GO" id="GO:0030145">
    <property type="term" value="F:manganese ion binding"/>
    <property type="evidence" value="ECO:0007669"/>
    <property type="project" value="UniProtKB-UniRule"/>
</dbReference>
<feature type="binding site" evidence="8">
    <location>
        <position position="256"/>
    </location>
    <ligand>
        <name>ATP</name>
        <dbReference type="ChEBI" id="CHEBI:30616"/>
    </ligand>
</feature>
<dbReference type="PANTHER" id="PTHR32057">
    <property type="entry name" value="PROTEIN ADENYLYLTRANSFERASE SELO, MITOCHONDRIAL"/>
    <property type="match status" value="1"/>
</dbReference>
<feature type="binding site" evidence="8">
    <location>
        <position position="177"/>
    </location>
    <ligand>
        <name>ATP</name>
        <dbReference type="ChEBI" id="CHEBI:30616"/>
    </ligand>
</feature>
<keyword evidence="4 8" id="KW-0479">Metal-binding</keyword>
<keyword evidence="6 8" id="KW-0067">ATP-binding</keyword>
<comment type="similarity">
    <text evidence="1 8">Belongs to the SELO family.</text>
</comment>
<reference evidence="9 10" key="1">
    <citation type="submission" date="2015-06" db="EMBL/GenBank/DDBJ databases">
        <title>Improved classification and identification of acetic acid bacteria using matrix-assisted laser desorption/ionization time-of-flight mass spectrometry; Gluconobacter nephelii and Gluconobacter uchimurae are later heterotypic synonyms of Gluconobacter japonicus and Gluconobacter oxydans, respectively.</title>
        <authorList>
            <person name="Li L."/>
            <person name="Cleenwerck I."/>
            <person name="De Vuyst L."/>
            <person name="Vandamme P."/>
        </authorList>
    </citation>
    <scope>NUCLEOTIDE SEQUENCE [LARGE SCALE GENOMIC DNA]</scope>
    <source>
        <strain evidence="9 10">LMG 1768</strain>
    </source>
</reference>
<evidence type="ECO:0000256" key="4">
    <source>
        <dbReference type="ARBA" id="ARBA00022723"/>
    </source>
</evidence>
<feature type="binding site" evidence="8">
    <location>
        <position position="256"/>
    </location>
    <ligand>
        <name>Mg(2+)</name>
        <dbReference type="ChEBI" id="CHEBI:18420"/>
    </ligand>
</feature>
<feature type="active site" description="Proton acceptor" evidence="8">
    <location>
        <position position="246"/>
    </location>
</feature>
<evidence type="ECO:0000256" key="3">
    <source>
        <dbReference type="ARBA" id="ARBA00022695"/>
    </source>
</evidence>
<protein>
    <recommendedName>
        <fullName evidence="8">Protein nucleotidyltransferase YdiU</fullName>
        <ecNumber evidence="8">2.7.7.-</ecNumber>
    </recommendedName>
    <alternativeName>
        <fullName evidence="8">Protein adenylyltransferase YdiU</fullName>
        <ecNumber evidence="8">2.7.7.108</ecNumber>
    </alternativeName>
    <alternativeName>
        <fullName evidence="8">Protein uridylyltransferase YdiU</fullName>
        <ecNumber evidence="8">2.7.7.-</ecNumber>
    </alternativeName>
</protein>
<evidence type="ECO:0000256" key="1">
    <source>
        <dbReference type="ARBA" id="ARBA00009747"/>
    </source>
</evidence>
<comment type="catalytic activity">
    <reaction evidence="8">
        <text>L-histidyl-[protein] + UTP = N(tele)-(5'-uridylyl)-L-histidyl-[protein] + diphosphate</text>
        <dbReference type="Rhea" id="RHEA:83891"/>
        <dbReference type="Rhea" id="RHEA-COMP:9745"/>
        <dbReference type="Rhea" id="RHEA-COMP:20239"/>
        <dbReference type="ChEBI" id="CHEBI:29979"/>
        <dbReference type="ChEBI" id="CHEBI:33019"/>
        <dbReference type="ChEBI" id="CHEBI:46398"/>
        <dbReference type="ChEBI" id="CHEBI:233474"/>
    </reaction>
</comment>
<dbReference type="PANTHER" id="PTHR32057:SF14">
    <property type="entry name" value="PROTEIN ADENYLYLTRANSFERASE SELO, MITOCHONDRIAL"/>
    <property type="match status" value="1"/>
</dbReference>
<dbReference type="EC" id="2.7.7.-" evidence="8"/>
<accession>A0A149TIU1</accession>
<feature type="binding site" evidence="8">
    <location>
        <position position="119"/>
    </location>
    <ligand>
        <name>ATP</name>
        <dbReference type="ChEBI" id="CHEBI:30616"/>
    </ligand>
</feature>
<proteinExistence type="inferred from homology"/>
<dbReference type="InterPro" id="IPR003846">
    <property type="entry name" value="SelO"/>
</dbReference>
<comment type="catalytic activity">
    <reaction evidence="8">
        <text>L-tyrosyl-[protein] + ATP = O-(5'-adenylyl)-L-tyrosyl-[protein] + diphosphate</text>
        <dbReference type="Rhea" id="RHEA:54288"/>
        <dbReference type="Rhea" id="RHEA-COMP:10136"/>
        <dbReference type="Rhea" id="RHEA-COMP:13846"/>
        <dbReference type="ChEBI" id="CHEBI:30616"/>
        <dbReference type="ChEBI" id="CHEBI:33019"/>
        <dbReference type="ChEBI" id="CHEBI:46858"/>
        <dbReference type="ChEBI" id="CHEBI:83624"/>
        <dbReference type="EC" id="2.7.7.108"/>
    </reaction>
</comment>
<feature type="binding site" evidence="8">
    <location>
        <position position="247"/>
    </location>
    <ligand>
        <name>Mg(2+)</name>
        <dbReference type="ChEBI" id="CHEBI:18420"/>
    </ligand>
</feature>
<dbReference type="GO" id="GO:0070733">
    <property type="term" value="F:AMPylase activity"/>
    <property type="evidence" value="ECO:0007669"/>
    <property type="project" value="UniProtKB-EC"/>
</dbReference>
<dbReference type="RefSeq" id="WP_062108064.1">
    <property type="nucleotide sequence ID" value="NZ_LHZR01000106.1"/>
</dbReference>
<feature type="binding site" evidence="8">
    <location>
        <position position="107"/>
    </location>
    <ligand>
        <name>ATP</name>
        <dbReference type="ChEBI" id="CHEBI:30616"/>
    </ligand>
</feature>
<comment type="catalytic activity">
    <reaction evidence="8">
        <text>L-tyrosyl-[protein] + UTP = O-(5'-uridylyl)-L-tyrosyl-[protein] + diphosphate</text>
        <dbReference type="Rhea" id="RHEA:83887"/>
        <dbReference type="Rhea" id="RHEA-COMP:10136"/>
        <dbReference type="Rhea" id="RHEA-COMP:20238"/>
        <dbReference type="ChEBI" id="CHEBI:33019"/>
        <dbReference type="ChEBI" id="CHEBI:46398"/>
        <dbReference type="ChEBI" id="CHEBI:46858"/>
        <dbReference type="ChEBI" id="CHEBI:90602"/>
    </reaction>
</comment>
<dbReference type="GO" id="GO:0005524">
    <property type="term" value="F:ATP binding"/>
    <property type="evidence" value="ECO:0007669"/>
    <property type="project" value="UniProtKB-UniRule"/>
</dbReference>
<comment type="function">
    <text evidence="8">Nucleotidyltransferase involved in the post-translational modification of proteins. It can catalyze the addition of adenosine monophosphate (AMP) or uridine monophosphate (UMP) to a protein, resulting in modifications known as AMPylation and UMPylation.</text>
</comment>
<feature type="binding site" evidence="8">
    <location>
        <position position="84"/>
    </location>
    <ligand>
        <name>ATP</name>
        <dbReference type="ChEBI" id="CHEBI:30616"/>
    </ligand>
</feature>
<organism evidence="9 10">
    <name type="scientific">Gluconobacter albidus</name>
    <dbReference type="NCBI Taxonomy" id="318683"/>
    <lineage>
        <taxon>Bacteria</taxon>
        <taxon>Pseudomonadati</taxon>
        <taxon>Pseudomonadota</taxon>
        <taxon>Alphaproteobacteria</taxon>
        <taxon>Acetobacterales</taxon>
        <taxon>Acetobacteraceae</taxon>
        <taxon>Gluconobacter</taxon>
    </lineage>
</organism>
<evidence type="ECO:0000256" key="2">
    <source>
        <dbReference type="ARBA" id="ARBA00022679"/>
    </source>
</evidence>
<dbReference type="Proteomes" id="UP000075636">
    <property type="component" value="Unassembled WGS sequence"/>
</dbReference>
<evidence type="ECO:0000313" key="9">
    <source>
        <dbReference type="EMBL" id="KXV48008.1"/>
    </source>
</evidence>
<feature type="binding site" evidence="8">
    <location>
        <position position="170"/>
    </location>
    <ligand>
        <name>ATP</name>
        <dbReference type="ChEBI" id="CHEBI:30616"/>
    </ligand>
</feature>
<evidence type="ECO:0000313" key="10">
    <source>
        <dbReference type="Proteomes" id="UP000075636"/>
    </source>
</evidence>
<dbReference type="HAMAP" id="MF_00692">
    <property type="entry name" value="SelO"/>
    <property type="match status" value="1"/>
</dbReference>
<evidence type="ECO:0000256" key="6">
    <source>
        <dbReference type="ARBA" id="ARBA00022840"/>
    </source>
</evidence>
<feature type="binding site" evidence="8">
    <location>
        <position position="120"/>
    </location>
    <ligand>
        <name>ATP</name>
        <dbReference type="ChEBI" id="CHEBI:30616"/>
    </ligand>
</feature>
<comment type="caution">
    <text evidence="9">The sequence shown here is derived from an EMBL/GenBank/DDBJ whole genome shotgun (WGS) entry which is preliminary data.</text>
</comment>
<evidence type="ECO:0000256" key="8">
    <source>
        <dbReference type="HAMAP-Rule" id="MF_00692"/>
    </source>
</evidence>
<keyword evidence="7 8" id="KW-0460">Magnesium</keyword>
<dbReference type="NCBIfam" id="NF000658">
    <property type="entry name" value="PRK00029.1"/>
    <property type="match status" value="1"/>
</dbReference>
<dbReference type="Pfam" id="PF02696">
    <property type="entry name" value="SelO"/>
    <property type="match status" value="1"/>
</dbReference>
<comment type="catalytic activity">
    <reaction evidence="8">
        <text>L-threonyl-[protein] + ATP = 3-O-(5'-adenylyl)-L-threonyl-[protein] + diphosphate</text>
        <dbReference type="Rhea" id="RHEA:54292"/>
        <dbReference type="Rhea" id="RHEA-COMP:11060"/>
        <dbReference type="Rhea" id="RHEA-COMP:13847"/>
        <dbReference type="ChEBI" id="CHEBI:30013"/>
        <dbReference type="ChEBI" id="CHEBI:30616"/>
        <dbReference type="ChEBI" id="CHEBI:33019"/>
        <dbReference type="ChEBI" id="CHEBI:138113"/>
        <dbReference type="EC" id="2.7.7.108"/>
    </reaction>
</comment>
<keyword evidence="5 8" id="KW-0547">Nucleotide-binding</keyword>
<comment type="cofactor">
    <cofactor evidence="8">
        <name>Mg(2+)</name>
        <dbReference type="ChEBI" id="CHEBI:18420"/>
    </cofactor>
    <cofactor evidence="8">
        <name>Mn(2+)</name>
        <dbReference type="ChEBI" id="CHEBI:29035"/>
    </cofactor>
</comment>
<keyword evidence="3 8" id="KW-0548">Nucleotidyltransferase</keyword>
<dbReference type="EC" id="2.7.7.108" evidence="8"/>
<dbReference type="AlphaFoldDB" id="A0A149TIU1"/>
<comment type="catalytic activity">
    <reaction evidence="8">
        <text>L-seryl-[protein] + UTP = O-(5'-uridylyl)-L-seryl-[protein] + diphosphate</text>
        <dbReference type="Rhea" id="RHEA:64604"/>
        <dbReference type="Rhea" id="RHEA-COMP:9863"/>
        <dbReference type="Rhea" id="RHEA-COMP:16635"/>
        <dbReference type="ChEBI" id="CHEBI:29999"/>
        <dbReference type="ChEBI" id="CHEBI:33019"/>
        <dbReference type="ChEBI" id="CHEBI:46398"/>
        <dbReference type="ChEBI" id="CHEBI:156051"/>
    </reaction>
</comment>
<keyword evidence="2 8" id="KW-0808">Transferase</keyword>
<name>A0A149TIU1_9PROT</name>
<dbReference type="OrthoDB" id="9776281at2"/>
<feature type="binding site" evidence="8">
    <location>
        <position position="87"/>
    </location>
    <ligand>
        <name>ATP</name>
        <dbReference type="ChEBI" id="CHEBI:30616"/>
    </ligand>
</feature>
<dbReference type="EMBL" id="LHZR01000106">
    <property type="protein sequence ID" value="KXV48008.1"/>
    <property type="molecule type" value="Genomic_DNA"/>
</dbReference>
<comment type="catalytic activity">
    <reaction evidence="8">
        <text>L-seryl-[protein] + ATP = 3-O-(5'-adenylyl)-L-seryl-[protein] + diphosphate</text>
        <dbReference type="Rhea" id="RHEA:58120"/>
        <dbReference type="Rhea" id="RHEA-COMP:9863"/>
        <dbReference type="Rhea" id="RHEA-COMP:15073"/>
        <dbReference type="ChEBI" id="CHEBI:29999"/>
        <dbReference type="ChEBI" id="CHEBI:30616"/>
        <dbReference type="ChEBI" id="CHEBI:33019"/>
        <dbReference type="ChEBI" id="CHEBI:142516"/>
        <dbReference type="EC" id="2.7.7.108"/>
    </reaction>
</comment>
<dbReference type="PATRIC" id="fig|318683.6.peg.3463"/>
<gene>
    <name evidence="8" type="primary">ydiU</name>
    <name evidence="8" type="synonym">selO</name>
    <name evidence="9" type="ORF">AD945_08650</name>
</gene>
<evidence type="ECO:0000256" key="7">
    <source>
        <dbReference type="ARBA" id="ARBA00022842"/>
    </source>
</evidence>
<sequence>MQLSRIYASLPEQFSAPLTPAPLRNPQIVALNEPLARELGLDPDWLLSPAGLAFLGQGSRPDGAPPVAMAYAGHQFGHFVPSLGDGRAMLVGEVTDRARQLRDIHLKGSGPTPFSRRGDGRAALGPVLREYVVSEAMHALGIPTTRTLAALTTGESVMRETMQPGGVIVRIASSHVRVGTFQYFAAQGDTRSVRILTDHVIGRLYPELSEAENPYLALLNAVTTRQADLVARWMLVGFIHGVMNTDNMSIAGETIDFGPCAFLDAYDPAKVFSFIDQNGRYAYGNQPDMALWNLGRLAETLLPLLDSNHERAVEQAKSVLMRFDGVFNETYLSGWRRKLGLALEEDGDARLAGRLLTAMHRGEADFTLTFRRLGDAVRSGQTEDIVSLFGPGSKIEEWIRDWQARLDREERSAEACHADMQATNPRIIPRNHRIEEMIRSAVTGDFAPFHRLTEALSHPFKDGTDGFETPPAAHEQVKNTFCGT</sequence>